<proteinExistence type="inferred from homology"/>
<dbReference type="InterPro" id="IPR015421">
    <property type="entry name" value="PyrdxlP-dep_Trfase_major"/>
</dbReference>
<dbReference type="Gene3D" id="1.20.1340.10">
    <property type="entry name" value="dopa decarboxylase, N-terminal domain"/>
    <property type="match status" value="1"/>
</dbReference>
<dbReference type="PANTHER" id="PTHR11999:SF70">
    <property type="entry name" value="MIP05841P"/>
    <property type="match status" value="1"/>
</dbReference>
<protein>
    <submittedName>
        <fullName evidence="8">L-2,4-diaminobutyrate decarboxylase</fullName>
        <ecNumber evidence="8">4.1.1.86</ecNumber>
    </submittedName>
</protein>
<evidence type="ECO:0000256" key="2">
    <source>
        <dbReference type="ARBA" id="ARBA00009533"/>
    </source>
</evidence>
<keyword evidence="9" id="KW-1185">Reference proteome</keyword>
<dbReference type="Gene3D" id="3.40.640.10">
    <property type="entry name" value="Type I PLP-dependent aspartate aminotransferase-like (Major domain)"/>
    <property type="match status" value="1"/>
</dbReference>
<reference evidence="8 9" key="1">
    <citation type="journal article" date="2015" name="Genome Announc.">
        <title>Closed Genome Sequence of Octadecabacter temperatus SB1, the First Mesophilic Species of the Genus Octadecabacter.</title>
        <authorList>
            <person name="Voget S."/>
            <person name="Billerbeck S."/>
            <person name="Simon M."/>
            <person name="Daniel R."/>
        </authorList>
    </citation>
    <scope>NUCLEOTIDE SEQUENCE [LARGE SCALE GENOMIC DNA]</scope>
    <source>
        <strain evidence="8 9">SB1</strain>
    </source>
</reference>
<dbReference type="Proteomes" id="UP000067444">
    <property type="component" value="Chromosome"/>
</dbReference>
<comment type="similarity">
    <text evidence="2 7">Belongs to the group II decarboxylase family.</text>
</comment>
<feature type="modified residue" description="N6-(pyridoxal phosphate)lysine" evidence="6">
    <location>
        <position position="301"/>
    </location>
</feature>
<dbReference type="Pfam" id="PF00282">
    <property type="entry name" value="Pyridoxal_deC"/>
    <property type="match status" value="1"/>
</dbReference>
<dbReference type="EC" id="4.1.1.86" evidence="8"/>
<sequence>MTHEGAHLDPENWDEFSRDMHKLMDQCLDRMKQARDLPWQPKPNDLSERLSLQDAETGAGSAQTFNQLTSEIMPYATGNTHPNFFGWVHGAGLPVSVGAELVAATMNSNCGGRDHGAIEVERATLDWLLGVSGMPNDASAILTTGTSQATILALIAARNRQFGQDVRKTGIQSLPNVAVYVRKGTHSCISKALEAIGYGSDAIHVVDTDDNMKMNLTSLADAVAADRAAGRVPLAVVGTAGSVNTGSFDELDKIADFCGEQNIWFHVDAAFGFWAKLADDPWKQLTNGMERANSISCDFHKWLSVPYDCGACMIYDQTLHFDSFTSRPNYLEQQDAGLGGGDVWYCDYGLELSRGFRALKVWTAIKSIGTEAFSKSITDNCKQANLMADLVEESDLLELAFPVASNVCCFSVAHGDVNKIAAELQLSGEAVFSTTVIHGKPCLRAALVNHRTTSDNIRQSIKAVEDAVSRCK</sequence>
<evidence type="ECO:0000256" key="6">
    <source>
        <dbReference type="PIRSR" id="PIRSR602129-50"/>
    </source>
</evidence>
<gene>
    <name evidence="8" type="primary">ddc_1</name>
    <name evidence="8" type="ORF">OSB_14810</name>
</gene>
<keyword evidence="3" id="KW-0210">Decarboxylase</keyword>
<dbReference type="KEGG" id="otm:OSB_14810"/>
<dbReference type="Gene3D" id="3.90.1150.10">
    <property type="entry name" value="Aspartate Aminotransferase, domain 1"/>
    <property type="match status" value="1"/>
</dbReference>
<dbReference type="SUPFAM" id="SSF53383">
    <property type="entry name" value="PLP-dependent transferases"/>
    <property type="match status" value="1"/>
</dbReference>
<dbReference type="GO" id="GO:0033983">
    <property type="term" value="F:diaminobutyrate decarboxylase activity"/>
    <property type="evidence" value="ECO:0007669"/>
    <property type="project" value="UniProtKB-EC"/>
</dbReference>
<accession>A0A0K0Y4W1</accession>
<dbReference type="GO" id="GO:0019752">
    <property type="term" value="P:carboxylic acid metabolic process"/>
    <property type="evidence" value="ECO:0007669"/>
    <property type="project" value="InterPro"/>
</dbReference>
<organism evidence="8 9">
    <name type="scientific">Octadecabacter temperatus</name>
    <dbReference type="NCBI Taxonomy" id="1458307"/>
    <lineage>
        <taxon>Bacteria</taxon>
        <taxon>Pseudomonadati</taxon>
        <taxon>Pseudomonadota</taxon>
        <taxon>Alphaproteobacteria</taxon>
        <taxon>Rhodobacterales</taxon>
        <taxon>Roseobacteraceae</taxon>
        <taxon>Octadecabacter</taxon>
    </lineage>
</organism>
<evidence type="ECO:0000313" key="8">
    <source>
        <dbReference type="EMBL" id="AKS46033.1"/>
    </source>
</evidence>
<dbReference type="InterPro" id="IPR015422">
    <property type="entry name" value="PyrdxlP-dep_Trfase_small"/>
</dbReference>
<evidence type="ECO:0000313" key="9">
    <source>
        <dbReference type="Proteomes" id="UP000067444"/>
    </source>
</evidence>
<dbReference type="PRINTS" id="PR00800">
    <property type="entry name" value="YHDCRBOXLASE"/>
</dbReference>
<evidence type="ECO:0000256" key="5">
    <source>
        <dbReference type="ARBA" id="ARBA00023239"/>
    </source>
</evidence>
<evidence type="ECO:0000256" key="4">
    <source>
        <dbReference type="ARBA" id="ARBA00022898"/>
    </source>
</evidence>
<keyword evidence="5 7" id="KW-0456">Lyase</keyword>
<dbReference type="InterPro" id="IPR010977">
    <property type="entry name" value="Aromatic_deC"/>
</dbReference>
<evidence type="ECO:0000256" key="7">
    <source>
        <dbReference type="RuleBase" id="RU000382"/>
    </source>
</evidence>
<dbReference type="STRING" id="1458307.OSB_14810"/>
<dbReference type="PANTHER" id="PTHR11999">
    <property type="entry name" value="GROUP II PYRIDOXAL-5-PHOSPHATE DECARBOXYLASE"/>
    <property type="match status" value="1"/>
</dbReference>
<dbReference type="AlphaFoldDB" id="A0A0K0Y4W1"/>
<comment type="cofactor">
    <cofactor evidence="1 6 7">
        <name>pyridoxal 5'-phosphate</name>
        <dbReference type="ChEBI" id="CHEBI:597326"/>
    </cofactor>
</comment>
<keyword evidence="4 6" id="KW-0663">Pyridoxal phosphate</keyword>
<dbReference type="GO" id="GO:0006520">
    <property type="term" value="P:amino acid metabolic process"/>
    <property type="evidence" value="ECO:0007669"/>
    <property type="project" value="InterPro"/>
</dbReference>
<evidence type="ECO:0000256" key="1">
    <source>
        <dbReference type="ARBA" id="ARBA00001933"/>
    </source>
</evidence>
<dbReference type="InterPro" id="IPR002129">
    <property type="entry name" value="PyrdxlP-dep_de-COase"/>
</dbReference>
<dbReference type="GO" id="GO:0030170">
    <property type="term" value="F:pyridoxal phosphate binding"/>
    <property type="evidence" value="ECO:0007669"/>
    <property type="project" value="InterPro"/>
</dbReference>
<name>A0A0K0Y4W1_9RHOB</name>
<dbReference type="EMBL" id="CP012160">
    <property type="protein sequence ID" value="AKS46033.1"/>
    <property type="molecule type" value="Genomic_DNA"/>
</dbReference>
<dbReference type="InterPro" id="IPR015424">
    <property type="entry name" value="PyrdxlP-dep_Trfase"/>
</dbReference>
<dbReference type="RefSeq" id="WP_074202205.1">
    <property type="nucleotide sequence ID" value="NZ_CP012160.1"/>
</dbReference>
<evidence type="ECO:0000256" key="3">
    <source>
        <dbReference type="ARBA" id="ARBA00022793"/>
    </source>
</evidence>